<proteinExistence type="predicted"/>
<reference evidence="2" key="1">
    <citation type="journal article" date="2020" name="mSystems">
        <title>Genome- and Community-Level Interaction Insights into Carbon Utilization and Element Cycling Functions of Hydrothermarchaeota in Hydrothermal Sediment.</title>
        <authorList>
            <person name="Zhou Z."/>
            <person name="Liu Y."/>
            <person name="Xu W."/>
            <person name="Pan J."/>
            <person name="Luo Z.H."/>
            <person name="Li M."/>
        </authorList>
    </citation>
    <scope>NUCLEOTIDE SEQUENCE [LARGE SCALE GENOMIC DNA]</scope>
    <source>
        <strain evidence="2">SpSt-26</strain>
    </source>
</reference>
<protein>
    <submittedName>
        <fullName evidence="2">Uncharacterized protein</fullName>
    </submittedName>
</protein>
<evidence type="ECO:0000313" key="2">
    <source>
        <dbReference type="EMBL" id="HEH34971.1"/>
    </source>
</evidence>
<dbReference type="AlphaFoldDB" id="A0A7J2TIS5"/>
<dbReference type="EMBL" id="DSLA01000036">
    <property type="protein sequence ID" value="HEH34971.1"/>
    <property type="molecule type" value="Genomic_DNA"/>
</dbReference>
<dbReference type="GO" id="GO:0015074">
    <property type="term" value="P:DNA integration"/>
    <property type="evidence" value="ECO:0007669"/>
    <property type="project" value="InterPro"/>
</dbReference>
<dbReference type="GO" id="GO:0003677">
    <property type="term" value="F:DNA binding"/>
    <property type="evidence" value="ECO:0007669"/>
    <property type="project" value="InterPro"/>
</dbReference>
<dbReference type="GO" id="GO:0006310">
    <property type="term" value="P:DNA recombination"/>
    <property type="evidence" value="ECO:0007669"/>
    <property type="project" value="UniProtKB-KW"/>
</dbReference>
<comment type="caution">
    <text evidence="2">The sequence shown here is derived from an EMBL/GenBank/DDBJ whole genome shotgun (WGS) entry which is preliminary data.</text>
</comment>
<keyword evidence="1" id="KW-0233">DNA recombination</keyword>
<name>A0A7J2TIS5_ARCFL</name>
<gene>
    <name evidence="2" type="ORF">ENP88_02205</name>
</gene>
<dbReference type="SUPFAM" id="SSF56349">
    <property type="entry name" value="DNA breaking-rejoining enzymes"/>
    <property type="match status" value="1"/>
</dbReference>
<accession>A0A7J2TIS5</accession>
<dbReference type="InterPro" id="IPR013762">
    <property type="entry name" value="Integrase-like_cat_sf"/>
</dbReference>
<organism evidence="2">
    <name type="scientific">Archaeoglobus fulgidus</name>
    <dbReference type="NCBI Taxonomy" id="2234"/>
    <lineage>
        <taxon>Archaea</taxon>
        <taxon>Methanobacteriati</taxon>
        <taxon>Methanobacteriota</taxon>
        <taxon>Archaeoglobi</taxon>
        <taxon>Archaeoglobales</taxon>
        <taxon>Archaeoglobaceae</taxon>
        <taxon>Archaeoglobus</taxon>
    </lineage>
</organism>
<sequence>MNFLRLEFDIQHHLVMSRKKEYDHALIRFILSTLAEPEEIASFSKKNLKIRNGILTVYLKRKLFPIDKETFELISSIEKERPFELREEEMDEIVSRYSPRDKKYTARGLRKAMIRFLKDASLFELDFEKLDIEKLRHFMEDFNPLYSGAWLDEDGLTEFVLNYSVVNKIDDPMKIAEETALDIDFVSEVIRTGRSLLSYTGAKNLSFEDE</sequence>
<dbReference type="InterPro" id="IPR011010">
    <property type="entry name" value="DNA_brk_join_enz"/>
</dbReference>
<evidence type="ECO:0000256" key="1">
    <source>
        <dbReference type="ARBA" id="ARBA00023172"/>
    </source>
</evidence>
<dbReference type="Gene3D" id="1.10.443.10">
    <property type="entry name" value="Intergrase catalytic core"/>
    <property type="match status" value="1"/>
</dbReference>